<reference evidence="15" key="1">
    <citation type="submission" date="2020-11" db="EMBL/GenBank/DDBJ databases">
        <authorList>
            <person name="Tran Van P."/>
        </authorList>
    </citation>
    <scope>NUCLEOTIDE SEQUENCE</scope>
</reference>
<accession>A0A7R9HVK6</accession>
<keyword evidence="11" id="KW-0809">Transit peptide</keyword>
<keyword evidence="9" id="KW-0274">FAD</keyword>
<dbReference type="InterPro" id="IPR031656">
    <property type="entry name" value="DAO_C"/>
</dbReference>
<evidence type="ECO:0000256" key="4">
    <source>
        <dbReference type="ARBA" id="ARBA00007330"/>
    </source>
</evidence>
<dbReference type="Gene3D" id="1.10.238.10">
    <property type="entry name" value="EF-hand"/>
    <property type="match status" value="2"/>
</dbReference>
<dbReference type="EMBL" id="OD564338">
    <property type="protein sequence ID" value="CAD7437885.1"/>
    <property type="molecule type" value="Genomic_DNA"/>
</dbReference>
<evidence type="ECO:0000256" key="1">
    <source>
        <dbReference type="ARBA" id="ARBA00001974"/>
    </source>
</evidence>
<keyword evidence="13" id="KW-0496">Mitochondrion</keyword>
<evidence type="ECO:0000256" key="10">
    <source>
        <dbReference type="ARBA" id="ARBA00022837"/>
    </source>
</evidence>
<dbReference type="InterPro" id="IPR018247">
    <property type="entry name" value="EF_Hand_1_Ca_BS"/>
</dbReference>
<evidence type="ECO:0000256" key="9">
    <source>
        <dbReference type="ARBA" id="ARBA00022827"/>
    </source>
</evidence>
<dbReference type="InterPro" id="IPR002048">
    <property type="entry name" value="EF_hand_dom"/>
</dbReference>
<dbReference type="FunFam" id="1.10.8.870:FF:000001">
    <property type="entry name" value="Glycerol-3-phosphate dehydrogenase"/>
    <property type="match status" value="1"/>
</dbReference>
<dbReference type="Pfam" id="PF01266">
    <property type="entry name" value="DAO"/>
    <property type="match status" value="1"/>
</dbReference>
<dbReference type="PROSITE" id="PS00978">
    <property type="entry name" value="FAD_G3PDH_2"/>
    <property type="match status" value="1"/>
</dbReference>
<dbReference type="Gene3D" id="1.10.8.870">
    <property type="entry name" value="Alpha-glycerophosphate oxidase, cap domain"/>
    <property type="match status" value="1"/>
</dbReference>
<dbReference type="GO" id="GO:0005739">
    <property type="term" value="C:mitochondrion"/>
    <property type="evidence" value="ECO:0007669"/>
    <property type="project" value="UniProtKB-SubCell"/>
</dbReference>
<dbReference type="GO" id="GO:0004368">
    <property type="term" value="F:glycerol-3-phosphate dehydrogenase (quinone) activity"/>
    <property type="evidence" value="ECO:0007669"/>
    <property type="project" value="UniProtKB-EC"/>
</dbReference>
<dbReference type="InterPro" id="IPR036188">
    <property type="entry name" value="FAD/NAD-bd_sf"/>
</dbReference>
<dbReference type="Gene3D" id="3.30.9.10">
    <property type="entry name" value="D-Amino Acid Oxidase, subunit A, domain 2"/>
    <property type="match status" value="1"/>
</dbReference>
<dbReference type="Gene3D" id="3.50.50.60">
    <property type="entry name" value="FAD/NAD(P)-binding domain"/>
    <property type="match status" value="1"/>
</dbReference>
<evidence type="ECO:0000256" key="5">
    <source>
        <dbReference type="ARBA" id="ARBA00013029"/>
    </source>
</evidence>
<evidence type="ECO:0000256" key="12">
    <source>
        <dbReference type="ARBA" id="ARBA00023002"/>
    </source>
</evidence>
<dbReference type="GO" id="GO:0006072">
    <property type="term" value="P:glycerol-3-phosphate metabolic process"/>
    <property type="evidence" value="ECO:0007669"/>
    <property type="project" value="InterPro"/>
</dbReference>
<evidence type="ECO:0000256" key="3">
    <source>
        <dbReference type="ARBA" id="ARBA00004745"/>
    </source>
</evidence>
<keyword evidence="6" id="KW-0285">Flavoprotein</keyword>
<dbReference type="SUPFAM" id="SSF51905">
    <property type="entry name" value="FAD/NAD(P)-binding domain"/>
    <property type="match status" value="1"/>
</dbReference>
<gene>
    <name evidence="15" type="ORF">TBIB3V08_LOCUS487</name>
</gene>
<dbReference type="InterPro" id="IPR000447">
    <property type="entry name" value="G3P_DH_FAD-dep"/>
</dbReference>
<dbReference type="SUPFAM" id="SSF54373">
    <property type="entry name" value="FAD-linked reductases, C-terminal domain"/>
    <property type="match status" value="1"/>
</dbReference>
<name>A0A7R9HVK6_9NEOP</name>
<keyword evidence="12" id="KW-0560">Oxidoreductase</keyword>
<evidence type="ECO:0000259" key="14">
    <source>
        <dbReference type="PROSITE" id="PS50222"/>
    </source>
</evidence>
<evidence type="ECO:0000256" key="2">
    <source>
        <dbReference type="ARBA" id="ARBA00004173"/>
    </source>
</evidence>
<proteinExistence type="inferred from homology"/>
<feature type="domain" description="EF-hand" evidence="14">
    <location>
        <begin position="461"/>
        <end position="496"/>
    </location>
</feature>
<comment type="similarity">
    <text evidence="4">Belongs to the FAD-dependent glycerol-3-phosphate dehydrogenase family.</text>
</comment>
<comment type="pathway">
    <text evidence="3">Polyol metabolism; glycerol degradation.</text>
</comment>
<dbReference type="InterPro" id="IPR038299">
    <property type="entry name" value="DAO_C_sf"/>
</dbReference>
<dbReference type="SMART" id="SM00054">
    <property type="entry name" value="EFh"/>
    <property type="match status" value="2"/>
</dbReference>
<sequence length="601" mass="67652">MLRGDKLRGAIVYYDGQMDDARMNLAVALTATRHGATVANHVKVLALHKVKEQDGSEKLCGARVKDELTGKEWDVHCKCVINATGPFTDSIRKMDNSSIKEICCPSSGVHIVLPGYYSPDQMGLLDPNTSDGRVIFFLPWLRHTIAGTTDLPCEVSHNPKPTEDEIMFILEEVKNYLNPDVEVRRGDVLSAWSGIRPLVSDPNKENTQSLARNHIVHVSDSKLVTIAGGKWTTYRAMAEHTIDAAIKACNLEPVHAKSQTDGMMLEGAHGWTPTMYIRLVQDFGLETEVAKHLANSYGDRAFAVAKLAALTGKRWPIIGKKIHPEFPYIDAEIRYAVREYACTVVDVIARRLRLSFLNVQAAHEALPGIIEVMSEELNWSNDEKKEKYNSPMASLVLTESSQPTADGFEKLPDQIMYPYTEPNDLQKHAQFQQASEFLQNEMGQTVNRASRDKIPINLTKDEIQSYIKRFQIMDKDRKGYVSINDIRRGLKVIGLNLSREEIEGLNDEIQISHDGHLDLADFIQHSGEEVRGEELHEILKEIDTNMNGQVELDEYLQMMSAIKSGHVAYSRFARMAEMEEEQHEKELLKKKISIERSGGGL</sequence>
<dbReference type="PANTHER" id="PTHR11985:SF15">
    <property type="entry name" value="GLYCEROL-3-PHOSPHATE DEHYDROGENASE, MITOCHONDRIAL"/>
    <property type="match status" value="1"/>
</dbReference>
<dbReference type="Pfam" id="PF16901">
    <property type="entry name" value="DAO_C"/>
    <property type="match status" value="1"/>
</dbReference>
<evidence type="ECO:0000256" key="6">
    <source>
        <dbReference type="ARBA" id="ARBA00022630"/>
    </source>
</evidence>
<dbReference type="GO" id="GO:0005509">
    <property type="term" value="F:calcium ion binding"/>
    <property type="evidence" value="ECO:0007669"/>
    <property type="project" value="InterPro"/>
</dbReference>
<keyword evidence="8" id="KW-0677">Repeat</keyword>
<evidence type="ECO:0000256" key="8">
    <source>
        <dbReference type="ARBA" id="ARBA00022737"/>
    </source>
</evidence>
<dbReference type="PANTHER" id="PTHR11985">
    <property type="entry name" value="GLYCEROL-3-PHOSPHATE DEHYDROGENASE"/>
    <property type="match status" value="1"/>
</dbReference>
<keyword evidence="10" id="KW-0106">Calcium</keyword>
<dbReference type="Pfam" id="PF13499">
    <property type="entry name" value="EF-hand_7"/>
    <property type="match status" value="1"/>
</dbReference>
<dbReference type="PROSITE" id="PS50222">
    <property type="entry name" value="EF_HAND_2"/>
    <property type="match status" value="2"/>
</dbReference>
<dbReference type="EC" id="1.1.5.3" evidence="5"/>
<keyword evidence="7" id="KW-0479">Metal-binding</keyword>
<protein>
    <recommendedName>
        <fullName evidence="5">glycerol-3-phosphate dehydrogenase</fullName>
        <ecNumber evidence="5">1.1.5.3</ecNumber>
    </recommendedName>
</protein>
<dbReference type="InterPro" id="IPR006076">
    <property type="entry name" value="FAD-dep_OxRdtase"/>
</dbReference>
<evidence type="ECO:0000256" key="13">
    <source>
        <dbReference type="ARBA" id="ARBA00023128"/>
    </source>
</evidence>
<organism evidence="15">
    <name type="scientific">Timema bartmani</name>
    <dbReference type="NCBI Taxonomy" id="61472"/>
    <lineage>
        <taxon>Eukaryota</taxon>
        <taxon>Metazoa</taxon>
        <taxon>Ecdysozoa</taxon>
        <taxon>Arthropoda</taxon>
        <taxon>Hexapoda</taxon>
        <taxon>Insecta</taxon>
        <taxon>Pterygota</taxon>
        <taxon>Neoptera</taxon>
        <taxon>Polyneoptera</taxon>
        <taxon>Phasmatodea</taxon>
        <taxon>Timematodea</taxon>
        <taxon>Timematoidea</taxon>
        <taxon>Timematidae</taxon>
        <taxon>Timema</taxon>
    </lineage>
</organism>
<comment type="subcellular location">
    <subcellularLocation>
        <location evidence="2">Mitochondrion</location>
    </subcellularLocation>
</comment>
<dbReference type="PROSITE" id="PS00018">
    <property type="entry name" value="EF_HAND_1"/>
    <property type="match status" value="1"/>
</dbReference>
<feature type="domain" description="EF-hand" evidence="14">
    <location>
        <begin position="530"/>
        <end position="565"/>
    </location>
</feature>
<comment type="cofactor">
    <cofactor evidence="1">
        <name>FAD</name>
        <dbReference type="ChEBI" id="CHEBI:57692"/>
    </cofactor>
</comment>
<dbReference type="AlphaFoldDB" id="A0A7R9HVK6"/>
<dbReference type="InterPro" id="IPR011992">
    <property type="entry name" value="EF-hand-dom_pair"/>
</dbReference>
<evidence type="ECO:0000256" key="11">
    <source>
        <dbReference type="ARBA" id="ARBA00022946"/>
    </source>
</evidence>
<dbReference type="FunFam" id="3.30.9.10:FF:000001">
    <property type="entry name" value="Glycerol-3-phosphate dehydrogenase"/>
    <property type="match status" value="1"/>
</dbReference>
<dbReference type="CDD" id="cd00051">
    <property type="entry name" value="EFh"/>
    <property type="match status" value="1"/>
</dbReference>
<dbReference type="SUPFAM" id="SSF47473">
    <property type="entry name" value="EF-hand"/>
    <property type="match status" value="1"/>
</dbReference>
<evidence type="ECO:0000256" key="7">
    <source>
        <dbReference type="ARBA" id="ARBA00022723"/>
    </source>
</evidence>
<evidence type="ECO:0000313" key="15">
    <source>
        <dbReference type="EMBL" id="CAD7437885.1"/>
    </source>
</evidence>